<proteinExistence type="predicted"/>
<gene>
    <name evidence="8" type="ORF">KA717_35745</name>
</gene>
<feature type="transmembrane region" description="Helical" evidence="7">
    <location>
        <begin position="346"/>
        <end position="364"/>
    </location>
</feature>
<evidence type="ECO:0000313" key="8">
    <source>
        <dbReference type="EMBL" id="UXE60781.1"/>
    </source>
</evidence>
<reference evidence="8" key="1">
    <citation type="submission" date="2021-04" db="EMBL/GenBank/DDBJ databases">
        <title>Genome sequence of Woronichinia naegeliana from Washington state freshwater lake bloom.</title>
        <authorList>
            <person name="Dreher T.W."/>
        </authorList>
    </citation>
    <scope>NUCLEOTIDE SEQUENCE</scope>
    <source>
        <strain evidence="8">WA131</strain>
    </source>
</reference>
<feature type="transmembrane region" description="Helical" evidence="7">
    <location>
        <begin position="27"/>
        <end position="52"/>
    </location>
</feature>
<organism evidence="8">
    <name type="scientific">Woronichinia naegeliana WA131</name>
    <dbReference type="NCBI Taxonomy" id="2824559"/>
    <lineage>
        <taxon>Bacteria</taxon>
        <taxon>Bacillati</taxon>
        <taxon>Cyanobacteriota</taxon>
        <taxon>Cyanophyceae</taxon>
        <taxon>Synechococcales</taxon>
        <taxon>Coelosphaeriaceae</taxon>
        <taxon>Woronichinia</taxon>
    </lineage>
</organism>
<dbReference type="InterPro" id="IPR011701">
    <property type="entry name" value="MFS"/>
</dbReference>
<feature type="transmembrane region" description="Helical" evidence="7">
    <location>
        <begin position="287"/>
        <end position="308"/>
    </location>
</feature>
<evidence type="ECO:0000256" key="3">
    <source>
        <dbReference type="ARBA" id="ARBA00022475"/>
    </source>
</evidence>
<evidence type="ECO:0000256" key="1">
    <source>
        <dbReference type="ARBA" id="ARBA00004651"/>
    </source>
</evidence>
<feature type="transmembrane region" description="Helical" evidence="7">
    <location>
        <begin position="227"/>
        <end position="247"/>
    </location>
</feature>
<sequence>MSSYSRSLPLLSSNQGFGPVLRNQRFLALWVGQIFSQMADKFYLVLMIALIANHYQGANQSISGWVSAIMIANTIPAVLFGSLAGVYVDRWTKKEVLVISNFIRGLLVFSIPPLLWLTRQQSLAISVAWLPNFLRRWRSVEHDAFNLPLGFAILLGVTFLVSTLTQFFAPAEQSVLPLVVRRRNLLAANSLNTLTSMAVLIVGFAIGEPLLALADEWLGHVDGTWDLGKVAVVGGSYLIAGFILLWLRTGEIYTKPTGNEPHVFTDIADGIRYLQGNHRVRNALIQLLILFSIFAALSVLAVSMAAHIPNLKASQFGFLLAAGGVGMAIGAVSLGHWGQGFSQIQLGLWGSLGMGVCLMGLAIFNSSLILSLLIILTLGIFAALVGVPMQTLIQVETPPEMHGKVFGLENNANNIALSLPLALAGVAESLFGLRPVMLFLAAMAIAGGILTWYISRNTHQGVKY</sequence>
<dbReference type="SUPFAM" id="SSF103473">
    <property type="entry name" value="MFS general substrate transporter"/>
    <property type="match status" value="1"/>
</dbReference>
<evidence type="ECO:0000256" key="7">
    <source>
        <dbReference type="SAM" id="Phobius"/>
    </source>
</evidence>
<keyword evidence="4 7" id="KW-0812">Transmembrane</keyword>
<feature type="transmembrane region" description="Helical" evidence="7">
    <location>
        <begin position="370"/>
        <end position="393"/>
    </location>
</feature>
<feature type="transmembrane region" description="Helical" evidence="7">
    <location>
        <begin position="96"/>
        <end position="116"/>
    </location>
</feature>
<dbReference type="Pfam" id="PF07690">
    <property type="entry name" value="MFS_1"/>
    <property type="match status" value="1"/>
</dbReference>
<evidence type="ECO:0000256" key="6">
    <source>
        <dbReference type="ARBA" id="ARBA00023136"/>
    </source>
</evidence>
<feature type="transmembrane region" description="Helical" evidence="7">
    <location>
        <begin position="64"/>
        <end position="84"/>
    </location>
</feature>
<feature type="transmembrane region" description="Helical" evidence="7">
    <location>
        <begin position="185"/>
        <end position="207"/>
    </location>
</feature>
<dbReference type="PANTHER" id="PTHR43266">
    <property type="entry name" value="MACROLIDE-EFFLUX PROTEIN"/>
    <property type="match status" value="1"/>
</dbReference>
<feature type="transmembrane region" description="Helical" evidence="7">
    <location>
        <begin position="437"/>
        <end position="455"/>
    </location>
</feature>
<dbReference type="EMBL" id="CP073041">
    <property type="protein sequence ID" value="UXE60781.1"/>
    <property type="molecule type" value="Genomic_DNA"/>
</dbReference>
<evidence type="ECO:0000256" key="5">
    <source>
        <dbReference type="ARBA" id="ARBA00022989"/>
    </source>
</evidence>
<keyword evidence="2" id="KW-0813">Transport</keyword>
<protein>
    <submittedName>
        <fullName evidence="8">MFS transporter</fullName>
    </submittedName>
</protein>
<keyword evidence="5 7" id="KW-1133">Transmembrane helix</keyword>
<feature type="transmembrane region" description="Helical" evidence="7">
    <location>
        <begin position="314"/>
        <end position="334"/>
    </location>
</feature>
<evidence type="ECO:0000256" key="4">
    <source>
        <dbReference type="ARBA" id="ARBA00022692"/>
    </source>
</evidence>
<feature type="transmembrane region" description="Helical" evidence="7">
    <location>
        <begin position="144"/>
        <end position="164"/>
    </location>
</feature>
<name>A0A977KVM5_9CYAN</name>
<dbReference type="GO" id="GO:0005886">
    <property type="term" value="C:plasma membrane"/>
    <property type="evidence" value="ECO:0007669"/>
    <property type="project" value="UniProtKB-SubCell"/>
</dbReference>
<keyword evidence="6 7" id="KW-0472">Membrane</keyword>
<keyword evidence="3" id="KW-1003">Cell membrane</keyword>
<dbReference type="CDD" id="cd06173">
    <property type="entry name" value="MFS_MefA_like"/>
    <property type="match status" value="1"/>
</dbReference>
<dbReference type="Proteomes" id="UP001065613">
    <property type="component" value="Chromosome"/>
</dbReference>
<comment type="subcellular location">
    <subcellularLocation>
        <location evidence="1">Cell membrane</location>
        <topology evidence="1">Multi-pass membrane protein</topology>
    </subcellularLocation>
</comment>
<evidence type="ECO:0000256" key="2">
    <source>
        <dbReference type="ARBA" id="ARBA00022448"/>
    </source>
</evidence>
<dbReference type="GO" id="GO:0022857">
    <property type="term" value="F:transmembrane transporter activity"/>
    <property type="evidence" value="ECO:0007669"/>
    <property type="project" value="InterPro"/>
</dbReference>
<accession>A0A977KVM5</accession>
<dbReference type="PANTHER" id="PTHR43266:SF2">
    <property type="entry name" value="MAJOR FACILITATOR SUPERFAMILY (MFS) PROFILE DOMAIN-CONTAINING PROTEIN"/>
    <property type="match status" value="1"/>
</dbReference>
<dbReference type="InterPro" id="IPR036259">
    <property type="entry name" value="MFS_trans_sf"/>
</dbReference>
<dbReference type="Gene3D" id="1.20.1250.20">
    <property type="entry name" value="MFS general substrate transporter like domains"/>
    <property type="match status" value="1"/>
</dbReference>
<dbReference type="AlphaFoldDB" id="A0A977KVM5"/>
<dbReference type="KEGG" id="wna:KA717_35745"/>